<dbReference type="EMBL" id="CP034338">
    <property type="protein sequence ID" value="AZL69351.1"/>
    <property type="molecule type" value="Genomic_DNA"/>
</dbReference>
<reference evidence="1 2" key="1">
    <citation type="submission" date="2018-12" db="EMBL/GenBank/DDBJ databases">
        <authorList>
            <person name="Li S."/>
            <person name="Yang R."/>
            <person name="Chen G."/>
            <person name="Zou L."/>
            <person name="Zhang C."/>
            <person name="Chen Y."/>
            <person name="Liu Z."/>
            <person name="Li Y."/>
            <person name="Yan Y."/>
            <person name="Huang M."/>
            <person name="Chen T."/>
        </authorList>
    </citation>
    <scope>NUCLEOTIDE SEQUENCE [LARGE SCALE GENOMIC DNA]</scope>
    <source>
        <strain evidence="1 2">1257</strain>
    </source>
</reference>
<sequence>MDQYHTSALALQKHLLNLRQELVRLKAHGQLEKADHLAGLIAHIELTLADMASPFRSPTLQ</sequence>
<accession>A0A3S8UM20</accession>
<dbReference type="OrthoDB" id="7030573at2"/>
<organism evidence="1 2">
    <name type="scientific">Pseudomonas entomophila</name>
    <dbReference type="NCBI Taxonomy" id="312306"/>
    <lineage>
        <taxon>Bacteria</taxon>
        <taxon>Pseudomonadati</taxon>
        <taxon>Pseudomonadota</taxon>
        <taxon>Gammaproteobacteria</taxon>
        <taxon>Pseudomonadales</taxon>
        <taxon>Pseudomonadaceae</taxon>
        <taxon>Pseudomonas</taxon>
    </lineage>
</organism>
<dbReference type="KEGG" id="pory:EJA05_17180"/>
<evidence type="ECO:0000313" key="2">
    <source>
        <dbReference type="Proteomes" id="UP000268230"/>
    </source>
</evidence>
<dbReference type="Proteomes" id="UP000268230">
    <property type="component" value="Chromosome"/>
</dbReference>
<gene>
    <name evidence="1" type="ORF">EJA05_17180</name>
</gene>
<protein>
    <submittedName>
        <fullName evidence="1">Uncharacterized protein</fullName>
    </submittedName>
</protein>
<evidence type="ECO:0000313" key="1">
    <source>
        <dbReference type="EMBL" id="AZL69351.1"/>
    </source>
</evidence>
<proteinExistence type="predicted"/>
<dbReference type="AlphaFoldDB" id="A0A3S8UM20"/>
<name>A0A3S8UM20_9PSED</name>